<feature type="region of interest" description="Disordered" evidence="1">
    <location>
        <begin position="214"/>
        <end position="240"/>
    </location>
</feature>
<dbReference type="InterPro" id="IPR021457">
    <property type="entry name" value="DUF3108"/>
</dbReference>
<protein>
    <recommendedName>
        <fullName evidence="4">DUF3108 domain-containing protein</fullName>
    </recommendedName>
</protein>
<dbReference type="Proteomes" id="UP000321827">
    <property type="component" value="Unassembled WGS sequence"/>
</dbReference>
<dbReference type="Pfam" id="PF11306">
    <property type="entry name" value="DUF3108"/>
    <property type="match status" value="1"/>
</dbReference>
<evidence type="ECO:0008006" key="4">
    <source>
        <dbReference type="Google" id="ProtNLM"/>
    </source>
</evidence>
<organism evidence="2 3">
    <name type="scientific">Oceanithermus desulfurans NBRC 100063</name>
    <dbReference type="NCBI Taxonomy" id="1227550"/>
    <lineage>
        <taxon>Bacteria</taxon>
        <taxon>Thermotogati</taxon>
        <taxon>Deinococcota</taxon>
        <taxon>Deinococci</taxon>
        <taxon>Thermales</taxon>
        <taxon>Thermaceae</taxon>
        <taxon>Oceanithermus</taxon>
    </lineage>
</organism>
<evidence type="ECO:0000256" key="1">
    <source>
        <dbReference type="SAM" id="MobiDB-lite"/>
    </source>
</evidence>
<evidence type="ECO:0000313" key="2">
    <source>
        <dbReference type="EMBL" id="GEM89555.1"/>
    </source>
</evidence>
<evidence type="ECO:0000313" key="3">
    <source>
        <dbReference type="Proteomes" id="UP000321827"/>
    </source>
</evidence>
<sequence length="240" mass="27452">MNGGRIGGRGRFPAVRGAWCTMVLVKAPVLLKYKLSYAGREAGEQQLRYERTRAGSRMTLTADVALPLPRTKQRWVSEMDARGVPLKFSERVEGRQNKVYEVEFLREDGVVVTRGEPEFVLPYTVDYHDPLSLILALGHAEEAVLTLPLLGGRVHAERVGEEVLTLPWGEVQARAWRLRPGVSLIYYDPEGYPLRFSQQVGGHVFEAELTEVVHEPEPEERPEKKKKSRRRGGRRRRRRR</sequence>
<accession>A0A511RIU2</accession>
<proteinExistence type="predicted"/>
<feature type="compositionally biased region" description="Basic and acidic residues" evidence="1">
    <location>
        <begin position="214"/>
        <end position="223"/>
    </location>
</feature>
<reference evidence="2 3" key="1">
    <citation type="submission" date="2019-07" db="EMBL/GenBank/DDBJ databases">
        <title>Whole genome shotgun sequence of Oceanithermus desulfurans NBRC 100063.</title>
        <authorList>
            <person name="Hosoyama A."/>
            <person name="Uohara A."/>
            <person name="Ohji S."/>
            <person name="Ichikawa N."/>
        </authorList>
    </citation>
    <scope>NUCLEOTIDE SEQUENCE [LARGE SCALE GENOMIC DNA]</scope>
    <source>
        <strain evidence="2 3">NBRC 100063</strain>
    </source>
</reference>
<gene>
    <name evidence="2" type="ORF">ODE01S_09890</name>
</gene>
<name>A0A511RIU2_9DEIN</name>
<feature type="compositionally biased region" description="Basic residues" evidence="1">
    <location>
        <begin position="224"/>
        <end position="240"/>
    </location>
</feature>
<dbReference type="AlphaFoldDB" id="A0A511RIU2"/>
<comment type="caution">
    <text evidence="2">The sequence shown here is derived from an EMBL/GenBank/DDBJ whole genome shotgun (WGS) entry which is preliminary data.</text>
</comment>
<dbReference type="EMBL" id="BJXN01000005">
    <property type="protein sequence ID" value="GEM89555.1"/>
    <property type="molecule type" value="Genomic_DNA"/>
</dbReference>